<dbReference type="Pfam" id="PF03720">
    <property type="entry name" value="UDPG_MGDP_dh_C"/>
    <property type="match status" value="1"/>
</dbReference>
<comment type="caution">
    <text evidence="2">The sequence shown here is derived from an EMBL/GenBank/DDBJ whole genome shotgun (WGS) entry which is preliminary data.</text>
</comment>
<organism evidence="2 3">
    <name type="scientific">Candidatus Blautia faecigallinarum</name>
    <dbReference type="NCBI Taxonomy" id="2838488"/>
    <lineage>
        <taxon>Bacteria</taxon>
        <taxon>Bacillati</taxon>
        <taxon>Bacillota</taxon>
        <taxon>Clostridia</taxon>
        <taxon>Lachnospirales</taxon>
        <taxon>Lachnospiraceae</taxon>
        <taxon>Blautia</taxon>
    </lineage>
</organism>
<proteinExistence type="predicted"/>
<gene>
    <name evidence="2" type="ORF">IAA21_13200</name>
</gene>
<sequence>MNILSPGPGVGGHCIAVDPWFLAGDYPEQAKLIRQARLINEGMPDYVLERVYHIMEKENRNDYERIGFYGLSYKENVDDVRESPTLQAIESMRRHLSRPPKCYDPLVLKDVAEEQYHDLTGFLADVDVVIVMVRHDRLLKEAAYFSRKIILDTRNCGDIWPQDNRVYPL</sequence>
<name>A0A9D2DVD6_9FIRM</name>
<dbReference type="GO" id="GO:0016628">
    <property type="term" value="F:oxidoreductase activity, acting on the CH-CH group of donors, NAD or NADP as acceptor"/>
    <property type="evidence" value="ECO:0007669"/>
    <property type="project" value="InterPro"/>
</dbReference>
<dbReference type="PIRSF" id="PIRSF500136">
    <property type="entry name" value="UDP_ManNAc_DH"/>
    <property type="match status" value="1"/>
</dbReference>
<dbReference type="InterPro" id="IPR014027">
    <property type="entry name" value="UDP-Glc/GDP-Man_DH_C"/>
</dbReference>
<dbReference type="InterPro" id="IPR036220">
    <property type="entry name" value="UDP-Glc/GDP-Man_DH_C_sf"/>
</dbReference>
<dbReference type="EMBL" id="DXBU01000179">
    <property type="protein sequence ID" value="HIZ23724.1"/>
    <property type="molecule type" value="Genomic_DNA"/>
</dbReference>
<dbReference type="InterPro" id="IPR028359">
    <property type="entry name" value="UDP_ManNAc/GlcNAc_DH"/>
</dbReference>
<dbReference type="InterPro" id="IPR017476">
    <property type="entry name" value="UDP-Glc/GDP-Man"/>
</dbReference>
<accession>A0A9D2DVD6</accession>
<evidence type="ECO:0000259" key="1">
    <source>
        <dbReference type="SMART" id="SM00984"/>
    </source>
</evidence>
<dbReference type="PANTHER" id="PTHR43491:SF1">
    <property type="entry name" value="UDP-N-ACETYL-D-MANNOSAMINE DEHYDROGENASE"/>
    <property type="match status" value="1"/>
</dbReference>
<dbReference type="GO" id="GO:0051287">
    <property type="term" value="F:NAD binding"/>
    <property type="evidence" value="ECO:0007669"/>
    <property type="project" value="InterPro"/>
</dbReference>
<dbReference type="Gene3D" id="3.40.50.720">
    <property type="entry name" value="NAD(P)-binding Rossmann-like Domain"/>
    <property type="match status" value="1"/>
</dbReference>
<dbReference type="PANTHER" id="PTHR43491">
    <property type="entry name" value="UDP-N-ACETYL-D-MANNOSAMINE DEHYDROGENASE"/>
    <property type="match status" value="1"/>
</dbReference>
<dbReference type="SUPFAM" id="SSF48179">
    <property type="entry name" value="6-phosphogluconate dehydrogenase C-terminal domain-like"/>
    <property type="match status" value="1"/>
</dbReference>
<protein>
    <recommendedName>
        <fullName evidence="1">UDP-glucose/GDP-mannose dehydrogenase C-terminal domain-containing protein</fullName>
    </recommendedName>
</protein>
<reference evidence="2" key="1">
    <citation type="journal article" date="2021" name="PeerJ">
        <title>Extensive microbial diversity within the chicken gut microbiome revealed by metagenomics and culture.</title>
        <authorList>
            <person name="Gilroy R."/>
            <person name="Ravi A."/>
            <person name="Getino M."/>
            <person name="Pursley I."/>
            <person name="Horton D.L."/>
            <person name="Alikhan N.F."/>
            <person name="Baker D."/>
            <person name="Gharbi K."/>
            <person name="Hall N."/>
            <person name="Watson M."/>
            <person name="Adriaenssens E.M."/>
            <person name="Foster-Nyarko E."/>
            <person name="Jarju S."/>
            <person name="Secka A."/>
            <person name="Antonio M."/>
            <person name="Oren A."/>
            <person name="Chaudhuri R.R."/>
            <person name="La Ragione R."/>
            <person name="Hildebrand F."/>
            <person name="Pallen M.J."/>
        </authorList>
    </citation>
    <scope>NUCLEOTIDE SEQUENCE</scope>
    <source>
        <strain evidence="2">14324</strain>
    </source>
</reference>
<dbReference type="AlphaFoldDB" id="A0A9D2DVD6"/>
<dbReference type="GO" id="GO:0000271">
    <property type="term" value="P:polysaccharide biosynthetic process"/>
    <property type="evidence" value="ECO:0007669"/>
    <property type="project" value="InterPro"/>
</dbReference>
<evidence type="ECO:0000313" key="2">
    <source>
        <dbReference type="EMBL" id="HIZ23724.1"/>
    </source>
</evidence>
<dbReference type="PIRSF" id="PIRSF000124">
    <property type="entry name" value="UDPglc_GDPman_dh"/>
    <property type="match status" value="1"/>
</dbReference>
<evidence type="ECO:0000313" key="3">
    <source>
        <dbReference type="Proteomes" id="UP000824041"/>
    </source>
</evidence>
<dbReference type="SUPFAM" id="SSF52413">
    <property type="entry name" value="UDP-glucose/GDP-mannose dehydrogenase C-terminal domain"/>
    <property type="match status" value="1"/>
</dbReference>
<feature type="domain" description="UDP-glucose/GDP-mannose dehydrogenase C-terminal" evidence="1">
    <location>
        <begin position="67"/>
        <end position="159"/>
    </location>
</feature>
<reference evidence="2" key="2">
    <citation type="submission" date="2021-04" db="EMBL/GenBank/DDBJ databases">
        <authorList>
            <person name="Gilroy R."/>
        </authorList>
    </citation>
    <scope>NUCLEOTIDE SEQUENCE</scope>
    <source>
        <strain evidence="2">14324</strain>
    </source>
</reference>
<dbReference type="Proteomes" id="UP000824041">
    <property type="component" value="Unassembled WGS sequence"/>
</dbReference>
<dbReference type="InterPro" id="IPR014026">
    <property type="entry name" value="UDP-Glc/GDP-Man_DH_dimer"/>
</dbReference>
<dbReference type="GO" id="GO:0016616">
    <property type="term" value="F:oxidoreductase activity, acting on the CH-OH group of donors, NAD or NADP as acceptor"/>
    <property type="evidence" value="ECO:0007669"/>
    <property type="project" value="InterPro"/>
</dbReference>
<dbReference type="SMART" id="SM00984">
    <property type="entry name" value="UDPG_MGDP_dh_C"/>
    <property type="match status" value="1"/>
</dbReference>
<dbReference type="Pfam" id="PF00984">
    <property type="entry name" value="UDPG_MGDP_dh"/>
    <property type="match status" value="1"/>
</dbReference>
<dbReference type="InterPro" id="IPR008927">
    <property type="entry name" value="6-PGluconate_DH-like_C_sf"/>
</dbReference>